<accession>A0A193QNJ9</accession>
<dbReference type="AlphaFoldDB" id="A0A193QNJ9"/>
<evidence type="ECO:0000313" key="1">
    <source>
        <dbReference type="EMBL" id="CRL46727.1"/>
    </source>
</evidence>
<dbReference type="Proteomes" id="UP000245838">
    <property type="component" value="Chromosome sggmmb4_Chromosome"/>
</dbReference>
<evidence type="ECO:0000313" key="2">
    <source>
        <dbReference type="Proteomes" id="UP000245838"/>
    </source>
</evidence>
<protein>
    <submittedName>
        <fullName evidence="1">Uncharacterized protein</fullName>
    </submittedName>
</protein>
<dbReference type="EMBL" id="LN854557">
    <property type="protein sequence ID" value="CRL46727.1"/>
    <property type="molecule type" value="Genomic_DNA"/>
</dbReference>
<name>A0A193QNJ9_SODGM</name>
<proteinExistence type="predicted"/>
<sequence>MPGVMGIYNRSQYLPEKLDALNRWVDRLDELAAQHGDVVLQPHRKGRRIS</sequence>
<reference evidence="1 2" key="1">
    <citation type="submission" date="2015-05" db="EMBL/GenBank/DDBJ databases">
        <authorList>
            <person name="Goodhead I."/>
        </authorList>
    </citation>
    <scope>NUCLEOTIDE SEQUENCE [LARGE SCALE GENOMIC DNA]</scope>
    <source>
        <strain evidence="2">morsitans</strain>
    </source>
</reference>
<organism evidence="1 2">
    <name type="scientific">Sodalis glossinidius (strain morsitans)</name>
    <dbReference type="NCBI Taxonomy" id="343509"/>
    <lineage>
        <taxon>Bacteria</taxon>
        <taxon>Pseudomonadati</taxon>
        <taxon>Pseudomonadota</taxon>
        <taxon>Gammaproteobacteria</taxon>
        <taxon>Enterobacterales</taxon>
        <taxon>Bruguierivoracaceae</taxon>
        <taxon>Sodalis</taxon>
    </lineage>
</organism>
<gene>
    <name evidence="1" type="ORF">SGGMMB4_05586</name>
</gene>